<protein>
    <recommendedName>
        <fullName evidence="3">DNA-directed DNA polymerase</fullName>
    </recommendedName>
</protein>
<reference evidence="1" key="1">
    <citation type="submission" date="2021-06" db="EMBL/GenBank/DDBJ databases">
        <authorList>
            <person name="Hodson N. C."/>
            <person name="Mongue J. A."/>
            <person name="Jaron S. K."/>
        </authorList>
    </citation>
    <scope>NUCLEOTIDE SEQUENCE</scope>
</reference>
<feature type="non-terminal residue" evidence="1">
    <location>
        <position position="174"/>
    </location>
</feature>
<dbReference type="OrthoDB" id="7697120at2759"/>
<proteinExistence type="predicted"/>
<dbReference type="EMBL" id="CAJVCH010553586">
    <property type="protein sequence ID" value="CAG7829962.1"/>
    <property type="molecule type" value="Genomic_DNA"/>
</dbReference>
<dbReference type="AlphaFoldDB" id="A0A8J2PVN4"/>
<sequence length="174" mass="20280">DLNSLYATALTDKYPVSNYEWATEDKLNRIDWKTYAGDKGFILKVDLGYTEELQDETVDLPLAPERCIIQATELSVEPQQDMQNLKTGNTFISKPRLQLHCGERKDYVVHYNALKYYLEVGMVLKKVVSGFENWQRPSPQGRWLSCFRIQYLERAFKVTRTNQLSNSAHHLCRL</sequence>
<gene>
    <name evidence="1" type="ORF">AFUS01_LOCUS39792</name>
</gene>
<dbReference type="Proteomes" id="UP000708208">
    <property type="component" value="Unassembled WGS sequence"/>
</dbReference>
<feature type="non-terminal residue" evidence="1">
    <location>
        <position position="1"/>
    </location>
</feature>
<name>A0A8J2PVN4_9HEXA</name>
<evidence type="ECO:0000313" key="1">
    <source>
        <dbReference type="EMBL" id="CAG7829962.1"/>
    </source>
</evidence>
<evidence type="ECO:0008006" key="3">
    <source>
        <dbReference type="Google" id="ProtNLM"/>
    </source>
</evidence>
<keyword evidence="2" id="KW-1185">Reference proteome</keyword>
<organism evidence="1 2">
    <name type="scientific">Allacma fusca</name>
    <dbReference type="NCBI Taxonomy" id="39272"/>
    <lineage>
        <taxon>Eukaryota</taxon>
        <taxon>Metazoa</taxon>
        <taxon>Ecdysozoa</taxon>
        <taxon>Arthropoda</taxon>
        <taxon>Hexapoda</taxon>
        <taxon>Collembola</taxon>
        <taxon>Symphypleona</taxon>
        <taxon>Sminthuridae</taxon>
        <taxon>Allacma</taxon>
    </lineage>
</organism>
<comment type="caution">
    <text evidence="1">The sequence shown here is derived from an EMBL/GenBank/DDBJ whole genome shotgun (WGS) entry which is preliminary data.</text>
</comment>
<evidence type="ECO:0000313" key="2">
    <source>
        <dbReference type="Proteomes" id="UP000708208"/>
    </source>
</evidence>
<accession>A0A8J2PVN4</accession>